<evidence type="ECO:0000313" key="1">
    <source>
        <dbReference type="EMBL" id="MCJ8732124.1"/>
    </source>
</evidence>
<comment type="caution">
    <text evidence="1">The sequence shown here is derived from an EMBL/GenBank/DDBJ whole genome shotgun (WGS) entry which is preliminary data.</text>
</comment>
<organism evidence="1 2">
    <name type="scientific">Pangasius djambal</name>
    <dbReference type="NCBI Taxonomy" id="1691987"/>
    <lineage>
        <taxon>Eukaryota</taxon>
        <taxon>Metazoa</taxon>
        <taxon>Chordata</taxon>
        <taxon>Craniata</taxon>
        <taxon>Vertebrata</taxon>
        <taxon>Euteleostomi</taxon>
        <taxon>Actinopterygii</taxon>
        <taxon>Neopterygii</taxon>
        <taxon>Teleostei</taxon>
        <taxon>Ostariophysi</taxon>
        <taxon>Siluriformes</taxon>
        <taxon>Pangasiidae</taxon>
        <taxon>Pangasius</taxon>
    </lineage>
</organism>
<proteinExistence type="predicted"/>
<dbReference type="EMBL" id="CM040979">
    <property type="protein sequence ID" value="MCJ8732124.1"/>
    <property type="molecule type" value="Genomic_DNA"/>
</dbReference>
<keyword evidence="2" id="KW-1185">Reference proteome</keyword>
<evidence type="ECO:0000313" key="2">
    <source>
        <dbReference type="Proteomes" id="UP000830395"/>
    </source>
</evidence>
<accession>A0ACC5Y914</accession>
<dbReference type="Proteomes" id="UP000830395">
    <property type="component" value="Chromosome 5"/>
</dbReference>
<protein>
    <submittedName>
        <fullName evidence="1">Uncharacterized protein</fullName>
    </submittedName>
</protein>
<reference evidence="1" key="1">
    <citation type="submission" date="2020-02" db="EMBL/GenBank/DDBJ databases">
        <title>Genome sequencing of the panga catfish, Pangasius djambal.</title>
        <authorList>
            <person name="Wen M."/>
            <person name="Zahm M."/>
            <person name="Roques C."/>
            <person name="Cabau C."/>
            <person name="Klopp C."/>
            <person name="Donnadieu C."/>
            <person name="Jouanno E."/>
            <person name="Avarre J.-C."/>
            <person name="Campet M."/>
            <person name="Ha T."/>
            <person name="Dugue R."/>
            <person name="Lampietro C."/>
            <person name="Louis A."/>
            <person name="Herpin A."/>
            <person name="Echchiki A."/>
            <person name="Berthelot C."/>
            <person name="Parey E."/>
            <person name="Roest-Crollius H."/>
            <person name="Braasch I."/>
            <person name="Postlethwait J.H."/>
            <person name="Bobe J."/>
            <person name="Montfort J."/>
            <person name="Bouchez O."/>
            <person name="Begum T."/>
            <person name="Schartl M."/>
            <person name="Gustiano R."/>
            <person name="Guiguen Y."/>
        </authorList>
    </citation>
    <scope>NUCLEOTIDE SEQUENCE</scope>
    <source>
        <strain evidence="1">Pdj_M5554</strain>
    </source>
</reference>
<sequence length="388" mass="43798">MAILTRMISVLKLYVVGVKLLLYQLIHRPFISPALPEQRGKVAIVTGGTRGIGYQIVKRLLNLGMHVIIASHDKQQGLVAVERLRKESSEAQVDFEFLDLASQSSVQEFVRRFKERKLPLHILVNNAAVMLVPEEKTDDGFELHFSVNYLGHFLLTRLLLDTLMHSGTKERSRVISICSSAHYVSDRKLQDFHSTQDYSSHASYARSKLAQLLFTYHLHQELQSGGYAVTVNAVDPGMVDTALYRHMSFPEKLAQKPIACLLFRTPAQAAETAVYAAASQDFEGVSGCYVHEGERVESSSASYDAELQAELWKSTCRLLRLPWPCGFLLGSLVSSHFQKNMPEDKLPLGVNMVPWDRLAVFPPRAQHSWNTLWIQQHPDQDKALTRDE</sequence>
<gene>
    <name evidence="1" type="ORF">PDJAM_G00207380</name>
</gene>
<name>A0ACC5Y914_9TELE</name>